<dbReference type="KEGG" id="mla:Mlab_1269"/>
<dbReference type="eggNOG" id="arCOG09499">
    <property type="taxonomic scope" value="Archaea"/>
</dbReference>
<accession>A2SSY2</accession>
<feature type="transmembrane region" description="Helical" evidence="1">
    <location>
        <begin position="43"/>
        <end position="63"/>
    </location>
</feature>
<dbReference type="RefSeq" id="WP_011833641.1">
    <property type="nucleotide sequence ID" value="NC_008942.1"/>
</dbReference>
<name>A2SSY2_METLZ</name>
<dbReference type="STRING" id="410358.Mlab_1269"/>
<proteinExistence type="predicted"/>
<evidence type="ECO:0000313" key="3">
    <source>
        <dbReference type="Proteomes" id="UP000000365"/>
    </source>
</evidence>
<evidence type="ECO:0000256" key="1">
    <source>
        <dbReference type="SAM" id="Phobius"/>
    </source>
</evidence>
<dbReference type="Gene3D" id="1.20.1250.20">
    <property type="entry name" value="MFS general substrate transporter like domains"/>
    <property type="match status" value="1"/>
</dbReference>
<keyword evidence="1" id="KW-0812">Transmembrane</keyword>
<protein>
    <submittedName>
        <fullName evidence="2">Uncharacterized protein</fullName>
    </submittedName>
</protein>
<dbReference type="HOGENOM" id="CLU_2079432_0_0_2"/>
<dbReference type="GeneID" id="4795572"/>
<dbReference type="AlphaFoldDB" id="A2SSY2"/>
<feature type="transmembrane region" description="Helical" evidence="1">
    <location>
        <begin position="12"/>
        <end position="37"/>
    </location>
</feature>
<keyword evidence="1" id="KW-0472">Membrane</keyword>
<keyword evidence="1" id="KW-1133">Transmembrane helix</keyword>
<sequence length="117" mass="13623">MDDTERTQFKGKFTVLVIILNILIFAIAAAVIVFFIVPDSIWLRIPIVLICIVISIISLAVFIPKYRATKAWLDIHGTTKEERLAQMQKEQDEYRAKIRAELEEEMREEESKKNVEE</sequence>
<keyword evidence="3" id="KW-1185">Reference proteome</keyword>
<reference evidence="2 3" key="1">
    <citation type="journal article" date="2009" name="Stand. Genomic Sci.">
        <title>Complete genome sequence of Methanocorpusculum labreanum type strain Z.</title>
        <authorList>
            <person name="Anderson I.J."/>
            <person name="Sieprawska-Lupa M."/>
            <person name="Goltsman E."/>
            <person name="Lapidus A."/>
            <person name="Copeland A."/>
            <person name="Glavina Del Rio T."/>
            <person name="Tice H."/>
            <person name="Dalin E."/>
            <person name="Barry K."/>
            <person name="Pitluck S."/>
            <person name="Hauser L."/>
            <person name="Land M."/>
            <person name="Lucas S."/>
            <person name="Richardson P."/>
            <person name="Whitman W.B."/>
            <person name="Kyrpides N.C."/>
        </authorList>
    </citation>
    <scope>NUCLEOTIDE SEQUENCE [LARGE SCALE GENOMIC DNA]</scope>
    <source>
        <strain evidence="3">ATCC 43576 / DSM 4855 / Z</strain>
    </source>
</reference>
<dbReference type="Proteomes" id="UP000000365">
    <property type="component" value="Chromosome"/>
</dbReference>
<dbReference type="InterPro" id="IPR036259">
    <property type="entry name" value="MFS_trans_sf"/>
</dbReference>
<organism evidence="2 3">
    <name type="scientific">Methanocorpusculum labreanum (strain ATCC 43576 / DSM 4855 / Z)</name>
    <dbReference type="NCBI Taxonomy" id="410358"/>
    <lineage>
        <taxon>Archaea</taxon>
        <taxon>Methanobacteriati</taxon>
        <taxon>Methanobacteriota</taxon>
        <taxon>Stenosarchaea group</taxon>
        <taxon>Methanomicrobia</taxon>
        <taxon>Methanomicrobiales</taxon>
        <taxon>Methanocorpusculaceae</taxon>
        <taxon>Methanocorpusculum</taxon>
    </lineage>
</organism>
<dbReference type="EMBL" id="CP000559">
    <property type="protein sequence ID" value="ABN07438.1"/>
    <property type="molecule type" value="Genomic_DNA"/>
</dbReference>
<gene>
    <name evidence="2" type="ordered locus">Mlab_1269</name>
</gene>
<evidence type="ECO:0000313" key="2">
    <source>
        <dbReference type="EMBL" id="ABN07438.1"/>
    </source>
</evidence>